<evidence type="ECO:0000313" key="7">
    <source>
        <dbReference type="Proteomes" id="UP000095751"/>
    </source>
</evidence>
<dbReference type="GO" id="GO:0051694">
    <property type="term" value="P:pointed-end actin filament capping"/>
    <property type="evidence" value="ECO:0007669"/>
    <property type="project" value="InterPro"/>
</dbReference>
<feature type="region of interest" description="Disordered" evidence="5">
    <location>
        <begin position="1"/>
        <end position="143"/>
    </location>
</feature>
<evidence type="ECO:0000256" key="3">
    <source>
        <dbReference type="ARBA" id="ARBA00023212"/>
    </source>
</evidence>
<keyword evidence="7" id="KW-1185">Reference proteome</keyword>
<evidence type="ECO:0000313" key="6">
    <source>
        <dbReference type="EMBL" id="OEU09208.1"/>
    </source>
</evidence>
<comment type="subcellular location">
    <subcellularLocation>
        <location evidence="1">Cytoplasm</location>
        <location evidence="1">Cytoskeleton</location>
    </subcellularLocation>
</comment>
<dbReference type="Gene3D" id="3.80.10.10">
    <property type="entry name" value="Ribonuclease Inhibitor"/>
    <property type="match status" value="2"/>
</dbReference>
<gene>
    <name evidence="6" type="ORF">FRACYDRAFT_248542</name>
</gene>
<feature type="compositionally biased region" description="Basic and acidic residues" evidence="5">
    <location>
        <begin position="210"/>
        <end position="222"/>
    </location>
</feature>
<dbReference type="InterPro" id="IPR032675">
    <property type="entry name" value="LRR_dom_sf"/>
</dbReference>
<feature type="compositionally biased region" description="Low complexity" evidence="5">
    <location>
        <begin position="15"/>
        <end position="26"/>
    </location>
</feature>
<feature type="region of interest" description="Disordered" evidence="5">
    <location>
        <begin position="200"/>
        <end position="222"/>
    </location>
</feature>
<protein>
    <recommendedName>
        <fullName evidence="8">RNI-like protein</fullName>
    </recommendedName>
</protein>
<evidence type="ECO:0000256" key="4">
    <source>
        <dbReference type="SAM" id="Coils"/>
    </source>
</evidence>
<dbReference type="GO" id="GO:0005856">
    <property type="term" value="C:cytoskeleton"/>
    <property type="evidence" value="ECO:0007669"/>
    <property type="project" value="UniProtKB-SubCell"/>
</dbReference>
<evidence type="ECO:0000256" key="1">
    <source>
        <dbReference type="ARBA" id="ARBA00004245"/>
    </source>
</evidence>
<dbReference type="InterPro" id="IPR004934">
    <property type="entry name" value="TMOD"/>
</dbReference>
<keyword evidence="4" id="KW-0175">Coiled coil</keyword>
<feature type="compositionally biased region" description="Polar residues" evidence="5">
    <location>
        <begin position="57"/>
        <end position="81"/>
    </location>
</feature>
<dbReference type="PANTHER" id="PTHR10901">
    <property type="entry name" value="TROPOMODULIN"/>
    <property type="match status" value="1"/>
</dbReference>
<proteinExistence type="predicted"/>
<dbReference type="GO" id="GO:0005523">
    <property type="term" value="F:tropomyosin binding"/>
    <property type="evidence" value="ECO:0007669"/>
    <property type="project" value="InterPro"/>
</dbReference>
<evidence type="ECO:0008006" key="8">
    <source>
        <dbReference type="Google" id="ProtNLM"/>
    </source>
</evidence>
<keyword evidence="3" id="KW-0206">Cytoskeleton</keyword>
<reference evidence="6 7" key="1">
    <citation type="submission" date="2016-09" db="EMBL/GenBank/DDBJ databases">
        <title>Extensive genetic diversity and differential bi-allelic expression allows diatom success in the polar Southern Ocean.</title>
        <authorList>
            <consortium name="DOE Joint Genome Institute"/>
            <person name="Mock T."/>
            <person name="Otillar R.P."/>
            <person name="Strauss J."/>
            <person name="Dupont C."/>
            <person name="Frickenhaus S."/>
            <person name="Maumus F."/>
            <person name="Mcmullan M."/>
            <person name="Sanges R."/>
            <person name="Schmutz J."/>
            <person name="Toseland A."/>
            <person name="Valas R."/>
            <person name="Veluchamy A."/>
            <person name="Ward B.J."/>
            <person name="Allen A."/>
            <person name="Barry K."/>
            <person name="Falciatore A."/>
            <person name="Ferrante M."/>
            <person name="Fortunato A.E."/>
            <person name="Gloeckner G."/>
            <person name="Gruber A."/>
            <person name="Hipkin R."/>
            <person name="Janech M."/>
            <person name="Kroth P."/>
            <person name="Leese F."/>
            <person name="Lindquist E."/>
            <person name="Lyon B.R."/>
            <person name="Martin J."/>
            <person name="Mayer C."/>
            <person name="Parker M."/>
            <person name="Quesneville H."/>
            <person name="Raymond J."/>
            <person name="Uhlig C."/>
            <person name="Valentin K.U."/>
            <person name="Worden A.Z."/>
            <person name="Armbrust E.V."/>
            <person name="Bowler C."/>
            <person name="Green B."/>
            <person name="Moulton V."/>
            <person name="Van Oosterhout C."/>
            <person name="Grigoriev I."/>
        </authorList>
    </citation>
    <scope>NUCLEOTIDE SEQUENCE [LARGE SCALE GENOMIC DNA]</scope>
    <source>
        <strain evidence="6 7">CCMP1102</strain>
    </source>
</reference>
<dbReference type="PANTHER" id="PTHR10901:SF6">
    <property type="entry name" value="TROPOMODULIN, ISOFORM N"/>
    <property type="match status" value="1"/>
</dbReference>
<feature type="coiled-coil region" evidence="4">
    <location>
        <begin position="594"/>
        <end position="621"/>
    </location>
</feature>
<dbReference type="InParanoid" id="A0A1E7ET59"/>
<organism evidence="6 7">
    <name type="scientific">Fragilariopsis cylindrus CCMP1102</name>
    <dbReference type="NCBI Taxonomy" id="635003"/>
    <lineage>
        <taxon>Eukaryota</taxon>
        <taxon>Sar</taxon>
        <taxon>Stramenopiles</taxon>
        <taxon>Ochrophyta</taxon>
        <taxon>Bacillariophyta</taxon>
        <taxon>Bacillariophyceae</taxon>
        <taxon>Bacillariophycidae</taxon>
        <taxon>Bacillariales</taxon>
        <taxon>Bacillariaceae</taxon>
        <taxon>Fragilariopsis</taxon>
    </lineage>
</organism>
<name>A0A1E7ET59_9STRA</name>
<dbReference type="SMART" id="SM00368">
    <property type="entry name" value="LRR_RI"/>
    <property type="match status" value="2"/>
</dbReference>
<dbReference type="EMBL" id="KV784376">
    <property type="protein sequence ID" value="OEU09208.1"/>
    <property type="molecule type" value="Genomic_DNA"/>
</dbReference>
<evidence type="ECO:0000256" key="2">
    <source>
        <dbReference type="ARBA" id="ARBA00022490"/>
    </source>
</evidence>
<dbReference type="SUPFAM" id="SSF52047">
    <property type="entry name" value="RNI-like"/>
    <property type="match status" value="1"/>
</dbReference>
<keyword evidence="2" id="KW-0963">Cytoplasm</keyword>
<dbReference type="GO" id="GO:0007015">
    <property type="term" value="P:actin filament organization"/>
    <property type="evidence" value="ECO:0007669"/>
    <property type="project" value="TreeGrafter"/>
</dbReference>
<dbReference type="Proteomes" id="UP000095751">
    <property type="component" value="Unassembled WGS sequence"/>
</dbReference>
<evidence type="ECO:0000256" key="5">
    <source>
        <dbReference type="SAM" id="MobiDB-lite"/>
    </source>
</evidence>
<dbReference type="KEGG" id="fcy:FRACYDRAFT_248542"/>
<dbReference type="OrthoDB" id="427001at2759"/>
<accession>A0A1E7ET59</accession>
<dbReference type="AlphaFoldDB" id="A0A1E7ET59"/>
<sequence length="621" mass="68289">MNKSAISSRMAAFQKAATSSNTNNTDDANKNGMKSSVGKLSKSKISALNIPLGGGRQSHQQQHISSKVTIPTMSSSCGNTDDTNKNEAKKSVGKLSMSKINAINIPGMGGGPRGGTQQQHQQSRSSKENMKPKPGKTPPKINMTMAHNDHTSQGHTEMSEKAKATIVGPKRVGSEQENWDFLYELASQYDQYKLQEKEEMKNPIKQKSATPEKKPQVQGDKKSIKSSLEGLFGGGTSYTANGKFLTKEYFDPFILENTKFSTVTFDFSNEGTKLFKRFDRKDQEQRDISQKFVAALLSHPRASEITHLSMSNALLPDEFLVALSEQCLLAGSGGGGGGLPKLQVMNLESNLLGIDGLIAVSKCIADPNVWCRLQILKLENQKAELTSDAEETLGKAVVHSRSLVAVGLHVKGGIPKQQIDNTIKANVDILRQARRKHKLKTGSLKERKRNDMEQYFDKIVSNTDPSITDVDLTGNLKFIGLNATERIKSGSSFGTNTTVKSIKMVKLQLDDDFAVAFGKALITNSTLETVILDSNSFSGTGIQALLTGLGKNKAITNFQIRHQTKKINSSDEEVLPLLLKENTTVINLGIDARNQMIKMQLDRKTNENREYQRKQRNLNKK</sequence>